<comment type="caution">
    <text evidence="3">The sequence shown here is derived from an EMBL/GenBank/DDBJ whole genome shotgun (WGS) entry which is preliminary data.</text>
</comment>
<gene>
    <name evidence="3" type="ORF">Cgig2_022588</name>
</gene>
<reference evidence="3" key="1">
    <citation type="submission" date="2022-04" db="EMBL/GenBank/DDBJ databases">
        <title>Carnegiea gigantea Genome sequencing and assembly v2.</title>
        <authorList>
            <person name="Copetti D."/>
            <person name="Sanderson M.J."/>
            <person name="Burquez A."/>
            <person name="Wojciechowski M.F."/>
        </authorList>
    </citation>
    <scope>NUCLEOTIDE SEQUENCE</scope>
    <source>
        <strain evidence="3">SGP5-SGP5p</strain>
        <tissue evidence="3">Aerial part</tissue>
    </source>
</reference>
<evidence type="ECO:0000313" key="4">
    <source>
        <dbReference type="Proteomes" id="UP001153076"/>
    </source>
</evidence>
<feature type="compositionally biased region" description="Polar residues" evidence="2">
    <location>
        <begin position="83"/>
        <end position="103"/>
    </location>
</feature>
<organism evidence="3 4">
    <name type="scientific">Carnegiea gigantea</name>
    <dbReference type="NCBI Taxonomy" id="171969"/>
    <lineage>
        <taxon>Eukaryota</taxon>
        <taxon>Viridiplantae</taxon>
        <taxon>Streptophyta</taxon>
        <taxon>Embryophyta</taxon>
        <taxon>Tracheophyta</taxon>
        <taxon>Spermatophyta</taxon>
        <taxon>Magnoliopsida</taxon>
        <taxon>eudicotyledons</taxon>
        <taxon>Gunneridae</taxon>
        <taxon>Pentapetalae</taxon>
        <taxon>Caryophyllales</taxon>
        <taxon>Cactineae</taxon>
        <taxon>Cactaceae</taxon>
        <taxon>Cactoideae</taxon>
        <taxon>Echinocereeae</taxon>
        <taxon>Carnegiea</taxon>
    </lineage>
</organism>
<dbReference type="Proteomes" id="UP001153076">
    <property type="component" value="Unassembled WGS sequence"/>
</dbReference>
<dbReference type="OrthoDB" id="645697at2759"/>
<protein>
    <submittedName>
        <fullName evidence="3">Uncharacterized protein</fullName>
    </submittedName>
</protein>
<name>A0A9Q1KLQ3_9CARY</name>
<keyword evidence="1" id="KW-0175">Coiled coil</keyword>
<evidence type="ECO:0000256" key="1">
    <source>
        <dbReference type="SAM" id="Coils"/>
    </source>
</evidence>
<accession>A0A9Q1KLQ3</accession>
<dbReference type="AlphaFoldDB" id="A0A9Q1KLQ3"/>
<proteinExistence type="predicted"/>
<keyword evidence="4" id="KW-1185">Reference proteome</keyword>
<feature type="coiled-coil region" evidence="1">
    <location>
        <begin position="146"/>
        <end position="194"/>
    </location>
</feature>
<evidence type="ECO:0000256" key="2">
    <source>
        <dbReference type="SAM" id="MobiDB-lite"/>
    </source>
</evidence>
<sequence length="199" mass="22122">MRAEAKCLVKTVTITLFRDSTQSINNSESAPVVTCVLSREVQTIPPICKIERADDGPVPCTVEPEPLSLGPNKRLRHSEPDSCHSNASEISTTRTQGPCSSSMGTTNFTSGLLEFPLLESVEHKERPSPPANVIDINVPPSYLKLFEELRNEIYRTSIEKESLKIEVMSARTMINILQTKVDHLTRENEELKRSSSKDG</sequence>
<dbReference type="EMBL" id="JAKOGI010000081">
    <property type="protein sequence ID" value="KAJ8445068.1"/>
    <property type="molecule type" value="Genomic_DNA"/>
</dbReference>
<feature type="region of interest" description="Disordered" evidence="2">
    <location>
        <begin position="64"/>
        <end position="103"/>
    </location>
</feature>
<evidence type="ECO:0000313" key="3">
    <source>
        <dbReference type="EMBL" id="KAJ8445068.1"/>
    </source>
</evidence>